<feature type="chain" id="PRO_5047406908" evidence="8">
    <location>
        <begin position="34"/>
        <end position="317"/>
    </location>
</feature>
<dbReference type="InterPro" id="IPR036366">
    <property type="entry name" value="PGBDSf"/>
</dbReference>
<comment type="pathway">
    <text evidence="1 6">Cell wall biogenesis; peptidoglycan biosynthesis.</text>
</comment>
<evidence type="ECO:0000313" key="11">
    <source>
        <dbReference type="Proteomes" id="UP000807371"/>
    </source>
</evidence>
<evidence type="ECO:0000256" key="1">
    <source>
        <dbReference type="ARBA" id="ARBA00004752"/>
    </source>
</evidence>
<keyword evidence="5 6" id="KW-0961">Cell wall biogenesis/degradation</keyword>
<keyword evidence="2" id="KW-0808">Transferase</keyword>
<dbReference type="Proteomes" id="UP000807371">
    <property type="component" value="Unassembled WGS sequence"/>
</dbReference>
<evidence type="ECO:0000256" key="8">
    <source>
        <dbReference type="SAM" id="SignalP"/>
    </source>
</evidence>
<evidence type="ECO:0000259" key="9">
    <source>
        <dbReference type="PROSITE" id="PS52029"/>
    </source>
</evidence>
<dbReference type="PANTHER" id="PTHR30582:SF33">
    <property type="entry name" value="EXPORTED PROTEIN"/>
    <property type="match status" value="1"/>
</dbReference>
<name>A0ABS0NMV2_9ACTN</name>
<dbReference type="InterPro" id="IPR005490">
    <property type="entry name" value="LD_TPept_cat_dom"/>
</dbReference>
<dbReference type="RefSeq" id="WP_197989931.1">
    <property type="nucleotide sequence ID" value="NZ_JACYXC010000001.1"/>
</dbReference>
<protein>
    <submittedName>
        <fullName evidence="10">Murein L,D-transpeptidase</fullName>
    </submittedName>
</protein>
<dbReference type="PROSITE" id="PS52029">
    <property type="entry name" value="LD_TPASE"/>
    <property type="match status" value="1"/>
</dbReference>
<evidence type="ECO:0000256" key="2">
    <source>
        <dbReference type="ARBA" id="ARBA00022679"/>
    </source>
</evidence>
<feature type="domain" description="L,D-TPase catalytic" evidence="9">
    <location>
        <begin position="204"/>
        <end position="316"/>
    </location>
</feature>
<feature type="signal peptide" evidence="8">
    <location>
        <begin position="1"/>
        <end position="33"/>
    </location>
</feature>
<dbReference type="Gene3D" id="2.40.440.10">
    <property type="entry name" value="L,D-transpeptidase catalytic domain-like"/>
    <property type="match status" value="1"/>
</dbReference>
<dbReference type="InterPro" id="IPR050979">
    <property type="entry name" value="LD-transpeptidase"/>
</dbReference>
<dbReference type="EMBL" id="JACYXC010000001">
    <property type="protein sequence ID" value="MBH5336530.1"/>
    <property type="molecule type" value="Genomic_DNA"/>
</dbReference>
<gene>
    <name evidence="10" type="ORF">IHE55_17825</name>
</gene>
<dbReference type="PROSITE" id="PS51257">
    <property type="entry name" value="PROKAR_LIPOPROTEIN"/>
    <property type="match status" value="1"/>
</dbReference>
<dbReference type="Pfam" id="PF03734">
    <property type="entry name" value="YkuD"/>
    <property type="match status" value="1"/>
</dbReference>
<organism evidence="10 11">
    <name type="scientific">Streptomyces pactum</name>
    <dbReference type="NCBI Taxonomy" id="68249"/>
    <lineage>
        <taxon>Bacteria</taxon>
        <taxon>Bacillati</taxon>
        <taxon>Actinomycetota</taxon>
        <taxon>Actinomycetes</taxon>
        <taxon>Kitasatosporales</taxon>
        <taxon>Streptomycetaceae</taxon>
        <taxon>Streptomyces</taxon>
    </lineage>
</organism>
<reference evidence="10 11" key="1">
    <citation type="submission" date="2020-09" db="EMBL/GenBank/DDBJ databases">
        <title>Biosynthesis of the nuclear factor of activated T cells inhibitor NFAT-133 and its congeners in Streptomyces pactum.</title>
        <authorList>
            <person name="Zhou W."/>
            <person name="Posri P."/>
            <person name="Abugrain M.E."/>
            <person name="Weisberg A.J."/>
            <person name="Chang J.H."/>
            <person name="Mahmud T."/>
        </authorList>
    </citation>
    <scope>NUCLEOTIDE SEQUENCE [LARGE SCALE GENOMIC DNA]</scope>
    <source>
        <strain evidence="10 11">ATCC 27456</strain>
    </source>
</reference>
<dbReference type="SUPFAM" id="SSF47090">
    <property type="entry name" value="PGBD-like"/>
    <property type="match status" value="1"/>
</dbReference>
<keyword evidence="11" id="KW-1185">Reference proteome</keyword>
<keyword evidence="8" id="KW-0732">Signal</keyword>
<accession>A0ABS0NMV2</accession>
<evidence type="ECO:0000256" key="3">
    <source>
        <dbReference type="ARBA" id="ARBA00022960"/>
    </source>
</evidence>
<feature type="active site" description="Proton donor/acceptor" evidence="6">
    <location>
        <position position="274"/>
    </location>
</feature>
<evidence type="ECO:0000256" key="7">
    <source>
        <dbReference type="SAM" id="MobiDB-lite"/>
    </source>
</evidence>
<evidence type="ECO:0000256" key="6">
    <source>
        <dbReference type="PROSITE-ProRule" id="PRU01373"/>
    </source>
</evidence>
<evidence type="ECO:0000313" key="10">
    <source>
        <dbReference type="EMBL" id="MBH5336530.1"/>
    </source>
</evidence>
<dbReference type="Pfam" id="PF01471">
    <property type="entry name" value="PG_binding_1"/>
    <property type="match status" value="1"/>
</dbReference>
<feature type="compositionally biased region" description="Basic and acidic residues" evidence="7">
    <location>
        <begin position="38"/>
        <end position="53"/>
    </location>
</feature>
<dbReference type="InterPro" id="IPR036365">
    <property type="entry name" value="PGBD-like_sf"/>
</dbReference>
<feature type="region of interest" description="Disordered" evidence="7">
    <location>
        <begin position="29"/>
        <end position="53"/>
    </location>
</feature>
<evidence type="ECO:0000256" key="4">
    <source>
        <dbReference type="ARBA" id="ARBA00022984"/>
    </source>
</evidence>
<keyword evidence="3 6" id="KW-0133">Cell shape</keyword>
<dbReference type="CDD" id="cd16913">
    <property type="entry name" value="YkuD_like"/>
    <property type="match status" value="1"/>
</dbReference>
<dbReference type="InterPro" id="IPR002477">
    <property type="entry name" value="Peptidoglycan-bd-like"/>
</dbReference>
<feature type="active site" description="Nucleophile" evidence="6">
    <location>
        <position position="291"/>
    </location>
</feature>
<evidence type="ECO:0000256" key="5">
    <source>
        <dbReference type="ARBA" id="ARBA00023316"/>
    </source>
</evidence>
<dbReference type="PANTHER" id="PTHR30582">
    <property type="entry name" value="L,D-TRANSPEPTIDASE"/>
    <property type="match status" value="1"/>
</dbReference>
<proteinExistence type="predicted"/>
<dbReference type="Gene3D" id="1.10.101.10">
    <property type="entry name" value="PGBD-like superfamily/PGBD"/>
    <property type="match status" value="1"/>
</dbReference>
<keyword evidence="4 6" id="KW-0573">Peptidoglycan synthesis</keyword>
<dbReference type="SUPFAM" id="SSF141523">
    <property type="entry name" value="L,D-transpeptidase catalytic domain-like"/>
    <property type="match status" value="1"/>
</dbReference>
<sequence length="317" mass="33903">MNGRPRAHRTTVLRAAVAVAAAAALTAGCGAGATGSGGEDRENTDRSRAGGELLSRAEQDVVAAERAAERAADREVALESGPLSGAGVLPGTAEGKPGADITTLAGGQAGVQAPGSSGVKVRELQARLLQAGHFHLNPTGYFGPVTQKSVVAFQRKHRIRTTGNAGPLTWKALNRVTKKPTREQLYPSTTRPIAKPDKRCLTGRALCISKKSRTLTWMVNGKVKAAMDVRFGSQYTPTREGAFKVYWKSRDHVSTIYHTPMPYAMFFSGGQAVHYSKDFAARGYNGASHGCVNVRDKKKIAQLFGQVRNGDKVIVYR</sequence>
<comment type="caution">
    <text evidence="10">The sequence shown here is derived from an EMBL/GenBank/DDBJ whole genome shotgun (WGS) entry which is preliminary data.</text>
</comment>
<dbReference type="InterPro" id="IPR038063">
    <property type="entry name" value="Transpep_catalytic_dom"/>
</dbReference>